<dbReference type="GO" id="GO:0016787">
    <property type="term" value="F:hydrolase activity"/>
    <property type="evidence" value="ECO:0007669"/>
    <property type="project" value="UniProtKB-KW"/>
</dbReference>
<organism evidence="2 3">
    <name type="scientific">Zopfia rhizophila CBS 207.26</name>
    <dbReference type="NCBI Taxonomy" id="1314779"/>
    <lineage>
        <taxon>Eukaryota</taxon>
        <taxon>Fungi</taxon>
        <taxon>Dikarya</taxon>
        <taxon>Ascomycota</taxon>
        <taxon>Pezizomycotina</taxon>
        <taxon>Dothideomycetes</taxon>
        <taxon>Dothideomycetes incertae sedis</taxon>
        <taxon>Zopfiaceae</taxon>
        <taxon>Zopfia</taxon>
    </lineage>
</organism>
<gene>
    <name evidence="2" type="ORF">K469DRAFT_723976</name>
</gene>
<dbReference type="Pfam" id="PF00561">
    <property type="entry name" value="Abhydrolase_1"/>
    <property type="match status" value="1"/>
</dbReference>
<dbReference type="AlphaFoldDB" id="A0A6A6EDX2"/>
<dbReference type="OrthoDB" id="284184at2759"/>
<keyword evidence="3" id="KW-1185">Reference proteome</keyword>
<evidence type="ECO:0000313" key="2">
    <source>
        <dbReference type="EMBL" id="KAF2189245.1"/>
    </source>
</evidence>
<dbReference type="InterPro" id="IPR000073">
    <property type="entry name" value="AB_hydrolase_1"/>
</dbReference>
<dbReference type="Proteomes" id="UP000800200">
    <property type="component" value="Unassembled WGS sequence"/>
</dbReference>
<evidence type="ECO:0000259" key="1">
    <source>
        <dbReference type="Pfam" id="PF00561"/>
    </source>
</evidence>
<name>A0A6A6EDX2_9PEZI</name>
<sequence length="231" mass="25779">MEIEPFYSHTGAAVRHGRARVKGTRMHYYTAGSGPALLLLHGTHKTNYYWYKLAPLLMETITIVAPDSRGFGYTDQTPAAIYDSLANAQDIPGLMTALGDQELHLAALYKDRSGAVRRACCLALELFLFFFWLADVPEMLISGKEDAFWRCECTFLFSSPCSNDESSDEDRRLTLPIITVGSPEFFGPLVKEEMLKVAESLERSAIFECGHSLGLKAEVKLVDILINFRLG</sequence>
<protein>
    <submittedName>
        <fullName evidence="2">Alpha/beta-hydrolase</fullName>
    </submittedName>
</protein>
<reference evidence="2" key="1">
    <citation type="journal article" date="2020" name="Stud. Mycol.">
        <title>101 Dothideomycetes genomes: a test case for predicting lifestyles and emergence of pathogens.</title>
        <authorList>
            <person name="Haridas S."/>
            <person name="Albert R."/>
            <person name="Binder M."/>
            <person name="Bloem J."/>
            <person name="Labutti K."/>
            <person name="Salamov A."/>
            <person name="Andreopoulos B."/>
            <person name="Baker S."/>
            <person name="Barry K."/>
            <person name="Bills G."/>
            <person name="Bluhm B."/>
            <person name="Cannon C."/>
            <person name="Castanera R."/>
            <person name="Culley D."/>
            <person name="Daum C."/>
            <person name="Ezra D."/>
            <person name="Gonzalez J."/>
            <person name="Henrissat B."/>
            <person name="Kuo A."/>
            <person name="Liang C."/>
            <person name="Lipzen A."/>
            <person name="Lutzoni F."/>
            <person name="Magnuson J."/>
            <person name="Mondo S."/>
            <person name="Nolan M."/>
            <person name="Ohm R."/>
            <person name="Pangilinan J."/>
            <person name="Park H.-J."/>
            <person name="Ramirez L."/>
            <person name="Alfaro M."/>
            <person name="Sun H."/>
            <person name="Tritt A."/>
            <person name="Yoshinaga Y."/>
            <person name="Zwiers L.-H."/>
            <person name="Turgeon B."/>
            <person name="Goodwin S."/>
            <person name="Spatafora J."/>
            <person name="Crous P."/>
            <person name="Grigoriev I."/>
        </authorList>
    </citation>
    <scope>NUCLEOTIDE SEQUENCE</scope>
    <source>
        <strain evidence="2">CBS 207.26</strain>
    </source>
</reference>
<evidence type="ECO:0000313" key="3">
    <source>
        <dbReference type="Proteomes" id="UP000800200"/>
    </source>
</evidence>
<accession>A0A6A6EDX2</accession>
<feature type="domain" description="AB hydrolase-1" evidence="1">
    <location>
        <begin position="35"/>
        <end position="105"/>
    </location>
</feature>
<keyword evidence="2" id="KW-0378">Hydrolase</keyword>
<dbReference type="Gene3D" id="3.40.50.1820">
    <property type="entry name" value="alpha/beta hydrolase"/>
    <property type="match status" value="1"/>
</dbReference>
<proteinExistence type="predicted"/>
<dbReference type="InterPro" id="IPR029058">
    <property type="entry name" value="AB_hydrolase_fold"/>
</dbReference>
<dbReference type="SUPFAM" id="SSF53474">
    <property type="entry name" value="alpha/beta-Hydrolases"/>
    <property type="match status" value="1"/>
</dbReference>
<dbReference type="EMBL" id="ML994621">
    <property type="protein sequence ID" value="KAF2189245.1"/>
    <property type="molecule type" value="Genomic_DNA"/>
</dbReference>